<evidence type="ECO:0000256" key="1">
    <source>
        <dbReference type="SAM" id="SignalP"/>
    </source>
</evidence>
<reference evidence="2" key="1">
    <citation type="submission" date="2017-09" db="EMBL/GenBank/DDBJ databases">
        <title>Contemporary evolution of a Lepidopteran species, Heliothis virescens, in response to modern agricultural practices.</title>
        <authorList>
            <person name="Fritz M.L."/>
            <person name="Deyonke A.M."/>
            <person name="Papanicolaou A."/>
            <person name="Micinski S."/>
            <person name="Westbrook J."/>
            <person name="Gould F."/>
        </authorList>
    </citation>
    <scope>NUCLEOTIDE SEQUENCE [LARGE SCALE GENOMIC DNA]</scope>
    <source>
        <strain evidence="2">HvINT-</strain>
        <tissue evidence="2">Whole body</tissue>
    </source>
</reference>
<protein>
    <submittedName>
        <fullName evidence="2">Uncharacterized protein</fullName>
    </submittedName>
</protein>
<proteinExistence type="predicted"/>
<keyword evidence="1" id="KW-0732">Signal</keyword>
<accession>A0A2A4JPJ6</accession>
<dbReference type="EMBL" id="NWSH01000901">
    <property type="protein sequence ID" value="PCG73628.1"/>
    <property type="molecule type" value="Genomic_DNA"/>
</dbReference>
<sequence length="96" mass="10444">MYKNYLMVLVLAVLICFGNCWQVFPLPDAPAPAVKAVDSVKPTPSLPKIPVVSSANEYTPNKFNVRPTSVSSVTKNVSVPATDLLPPKTEYVSHED</sequence>
<feature type="chain" id="PRO_5012539862" evidence="1">
    <location>
        <begin position="21"/>
        <end position="96"/>
    </location>
</feature>
<name>A0A2A4JPJ6_HELVI</name>
<comment type="caution">
    <text evidence="2">The sequence shown here is derived from an EMBL/GenBank/DDBJ whole genome shotgun (WGS) entry which is preliminary data.</text>
</comment>
<organism evidence="2">
    <name type="scientific">Heliothis virescens</name>
    <name type="common">Tobacco budworm moth</name>
    <dbReference type="NCBI Taxonomy" id="7102"/>
    <lineage>
        <taxon>Eukaryota</taxon>
        <taxon>Metazoa</taxon>
        <taxon>Ecdysozoa</taxon>
        <taxon>Arthropoda</taxon>
        <taxon>Hexapoda</taxon>
        <taxon>Insecta</taxon>
        <taxon>Pterygota</taxon>
        <taxon>Neoptera</taxon>
        <taxon>Endopterygota</taxon>
        <taxon>Lepidoptera</taxon>
        <taxon>Glossata</taxon>
        <taxon>Ditrysia</taxon>
        <taxon>Noctuoidea</taxon>
        <taxon>Noctuidae</taxon>
        <taxon>Heliothinae</taxon>
        <taxon>Heliothis</taxon>
    </lineage>
</organism>
<gene>
    <name evidence="2" type="ORF">B5V51_14630</name>
</gene>
<dbReference type="AlphaFoldDB" id="A0A2A4JPJ6"/>
<evidence type="ECO:0000313" key="2">
    <source>
        <dbReference type="EMBL" id="PCG73628.1"/>
    </source>
</evidence>
<feature type="signal peptide" evidence="1">
    <location>
        <begin position="1"/>
        <end position="20"/>
    </location>
</feature>